<organism evidence="2 3">
    <name type="scientific">Solirubrobacter ginsenosidimutans</name>
    <dbReference type="NCBI Taxonomy" id="490573"/>
    <lineage>
        <taxon>Bacteria</taxon>
        <taxon>Bacillati</taxon>
        <taxon>Actinomycetota</taxon>
        <taxon>Thermoleophilia</taxon>
        <taxon>Solirubrobacterales</taxon>
        <taxon>Solirubrobacteraceae</taxon>
        <taxon>Solirubrobacter</taxon>
    </lineage>
</organism>
<evidence type="ECO:0000313" key="3">
    <source>
        <dbReference type="Proteomes" id="UP001149140"/>
    </source>
</evidence>
<protein>
    <submittedName>
        <fullName evidence="2">Uncharacterized protein</fullName>
    </submittedName>
</protein>
<dbReference type="RefSeq" id="WP_270038575.1">
    <property type="nucleotide sequence ID" value="NZ_JAPDOD010000003.1"/>
</dbReference>
<name>A0A9X3S3R6_9ACTN</name>
<dbReference type="AlphaFoldDB" id="A0A9X3S3R6"/>
<evidence type="ECO:0000256" key="1">
    <source>
        <dbReference type="SAM" id="MobiDB-lite"/>
    </source>
</evidence>
<sequence length="140" mass="15040">MGKQTDDPSDRPPRIEDEIKAVDDERRANRRLIGQLIGGAAVGGAITHGQRIIDGKLDPDHETPHDAPDPQNVVDDPSAGDTSPVSDVTDDPGEHFVTETYWTQGIYAVSSSEHDPAADLDDTSHDTGDVDEHGDYGTDV</sequence>
<evidence type="ECO:0000313" key="2">
    <source>
        <dbReference type="EMBL" id="MDA0159808.1"/>
    </source>
</evidence>
<dbReference type="EMBL" id="JAPDOD010000003">
    <property type="protein sequence ID" value="MDA0159808.1"/>
    <property type="molecule type" value="Genomic_DNA"/>
</dbReference>
<keyword evidence="3" id="KW-1185">Reference proteome</keyword>
<reference evidence="2" key="1">
    <citation type="submission" date="2022-10" db="EMBL/GenBank/DDBJ databases">
        <title>The WGS of Solirubrobacter ginsenosidimutans DSM 21036.</title>
        <authorList>
            <person name="Jiang Z."/>
        </authorList>
    </citation>
    <scope>NUCLEOTIDE SEQUENCE</scope>
    <source>
        <strain evidence="2">DSM 21036</strain>
    </source>
</reference>
<gene>
    <name evidence="2" type="ORF">OM076_06010</name>
</gene>
<proteinExistence type="predicted"/>
<dbReference type="Proteomes" id="UP001149140">
    <property type="component" value="Unassembled WGS sequence"/>
</dbReference>
<feature type="compositionally biased region" description="Basic and acidic residues" evidence="1">
    <location>
        <begin position="112"/>
        <end position="140"/>
    </location>
</feature>
<accession>A0A9X3S3R6</accession>
<feature type="region of interest" description="Disordered" evidence="1">
    <location>
        <begin position="51"/>
        <end position="140"/>
    </location>
</feature>
<feature type="compositionally biased region" description="Basic and acidic residues" evidence="1">
    <location>
        <begin position="51"/>
        <end position="68"/>
    </location>
</feature>
<comment type="caution">
    <text evidence="2">The sequence shown here is derived from an EMBL/GenBank/DDBJ whole genome shotgun (WGS) entry which is preliminary data.</text>
</comment>
<feature type="region of interest" description="Disordered" evidence="1">
    <location>
        <begin position="1"/>
        <end position="22"/>
    </location>
</feature>